<dbReference type="InterPro" id="IPR029026">
    <property type="entry name" value="tRNA_m1G_MTases_N"/>
</dbReference>
<dbReference type="FunFam" id="3.30.1330.30:FF:000035">
    <property type="entry name" value="TrmH family RNA methyltransferase"/>
    <property type="match status" value="1"/>
</dbReference>
<dbReference type="PANTHER" id="PTHR46103:SF1">
    <property type="entry name" value="RRNA METHYLTRANSFERASE 1, MITOCHONDRIAL"/>
    <property type="match status" value="1"/>
</dbReference>
<evidence type="ECO:0000256" key="6">
    <source>
        <dbReference type="ARBA" id="ARBA00022691"/>
    </source>
</evidence>
<organism evidence="12 13">
    <name type="scientific">Bionectria ochroleuca</name>
    <name type="common">Gliocladium roseum</name>
    <dbReference type="NCBI Taxonomy" id="29856"/>
    <lineage>
        <taxon>Eukaryota</taxon>
        <taxon>Fungi</taxon>
        <taxon>Dikarya</taxon>
        <taxon>Ascomycota</taxon>
        <taxon>Pezizomycotina</taxon>
        <taxon>Sordariomycetes</taxon>
        <taxon>Hypocreomycetidae</taxon>
        <taxon>Hypocreales</taxon>
        <taxon>Bionectriaceae</taxon>
        <taxon>Clonostachys</taxon>
    </lineage>
</organism>
<dbReference type="SUPFAM" id="SSF75217">
    <property type="entry name" value="alpha/beta knot"/>
    <property type="match status" value="1"/>
</dbReference>
<dbReference type="InterPro" id="IPR013123">
    <property type="entry name" value="SpoU_subst-bd"/>
</dbReference>
<name>A0A8H7NG93_BIOOC</name>
<feature type="compositionally biased region" description="Basic and acidic residues" evidence="10">
    <location>
        <begin position="153"/>
        <end position="164"/>
    </location>
</feature>
<dbReference type="PANTHER" id="PTHR46103">
    <property type="entry name" value="RRNA METHYLTRANSFERASE 1, MITOCHONDRIAL"/>
    <property type="match status" value="1"/>
</dbReference>
<keyword evidence="8" id="KW-0496">Mitochondrion</keyword>
<evidence type="ECO:0000256" key="4">
    <source>
        <dbReference type="ARBA" id="ARBA00022603"/>
    </source>
</evidence>
<dbReference type="Gene3D" id="3.40.1280.10">
    <property type="match status" value="1"/>
</dbReference>
<dbReference type="InterPro" id="IPR047182">
    <property type="entry name" value="MRM1"/>
</dbReference>
<dbReference type="Pfam" id="PF08032">
    <property type="entry name" value="SpoU_sub_bind"/>
    <property type="match status" value="1"/>
</dbReference>
<evidence type="ECO:0000256" key="7">
    <source>
        <dbReference type="ARBA" id="ARBA00022946"/>
    </source>
</evidence>
<dbReference type="Proteomes" id="UP000616885">
    <property type="component" value="Unassembled WGS sequence"/>
</dbReference>
<comment type="caution">
    <text evidence="12">The sequence shown here is derived from an EMBL/GenBank/DDBJ whole genome shotgun (WGS) entry which is preliminary data.</text>
</comment>
<evidence type="ECO:0000256" key="5">
    <source>
        <dbReference type="ARBA" id="ARBA00022679"/>
    </source>
</evidence>
<comment type="subcellular location">
    <subcellularLocation>
        <location evidence="1">Mitochondrion</location>
    </subcellularLocation>
</comment>
<dbReference type="GO" id="GO:0016435">
    <property type="term" value="F:rRNA (guanine) methyltransferase activity"/>
    <property type="evidence" value="ECO:0007669"/>
    <property type="project" value="TreeGrafter"/>
</dbReference>
<evidence type="ECO:0000256" key="3">
    <source>
        <dbReference type="ARBA" id="ARBA00022552"/>
    </source>
</evidence>
<feature type="compositionally biased region" description="Basic residues" evidence="10">
    <location>
        <begin position="85"/>
        <end position="94"/>
    </location>
</feature>
<reference evidence="12" key="1">
    <citation type="submission" date="2020-10" db="EMBL/GenBank/DDBJ databases">
        <title>High-Quality Genome Resource of Clonostachys rosea strain S41 by Oxford Nanopore Long-Read Sequencing.</title>
        <authorList>
            <person name="Wang H."/>
        </authorList>
    </citation>
    <scope>NUCLEOTIDE SEQUENCE</scope>
    <source>
        <strain evidence="12">S41</strain>
    </source>
</reference>
<comment type="similarity">
    <text evidence="2">Belongs to the class IV-like SAM-binding methyltransferase superfamily. RNA methyltransferase TrmH family.</text>
</comment>
<dbReference type="InterPro" id="IPR029064">
    <property type="entry name" value="Ribosomal_eL30-like_sf"/>
</dbReference>
<dbReference type="SMART" id="SM00967">
    <property type="entry name" value="SpoU_sub_bind"/>
    <property type="match status" value="1"/>
</dbReference>
<evidence type="ECO:0000256" key="9">
    <source>
        <dbReference type="ARBA" id="ARBA00034881"/>
    </source>
</evidence>
<dbReference type="InterPro" id="IPR029028">
    <property type="entry name" value="Alpha/beta_knot_MTases"/>
</dbReference>
<dbReference type="SUPFAM" id="SSF55315">
    <property type="entry name" value="L30e-like"/>
    <property type="match status" value="1"/>
</dbReference>
<dbReference type="CDD" id="cd18105">
    <property type="entry name" value="SpoU-like_MRM1"/>
    <property type="match status" value="1"/>
</dbReference>
<dbReference type="AlphaFoldDB" id="A0A8H7NG93"/>
<keyword evidence="6" id="KW-0949">S-adenosyl-L-methionine</keyword>
<sequence length="605" mass="67959">MMRSLQSKAFGLPFRFSKFSPNQAHIPASIRFASLSAIHRGLRRSERVQYGEVKPWAPSTRGRRDDKGSQSLTEKALEGAGSKRQQLRLIRKLKKKEEEETGTGRKTRRKRFNDPDSEFGKKSLVYQMKHGSLQHLVSKIDEPVRPRPIRGGFRREPRYPRDDANMPPATRLDRPSSADFAKRFHGNVEDTQPTEQPRAFRRGPTNSRSSRDGFNLFSRQRREDTNSSFKMTMPAPRERLGKFMPMTIKYTTAASQFLYGKSVVKAALDQGRRKLYNLYIYGGENRQESKDNEIISSLAKMQGVPITIVPTEDQRLMDKMSQGRPHNGFVLETSPIPQLPITALGPLEENPSRLGFNVKLDHQSKEEEAVNGTESFIPRSSSVTAKPYVLLLNEILDPGNLGALLRTASYFGADAVGITNRNSAKLSPVVLKSAAGAVEEMTIFTVDSPVSFLEESRKAGWVSYAAVAAPDKKLAQKHGGKFISSSDVEHDQPLNEKPCILVLGNEGYGLSKDLKVAADYELSVPRFLQDSCIDSLNVSVAAGLLCHSFVKGQAKPGLNLQRRKPLQTLLNLPRRKWRIQYFSQVLMSLQCVQYIEKGVQRTFMM</sequence>
<feature type="compositionally biased region" description="Basic and acidic residues" evidence="10">
    <location>
        <begin position="171"/>
        <end position="188"/>
    </location>
</feature>
<keyword evidence="7" id="KW-0809">Transit peptide</keyword>
<keyword evidence="3" id="KW-0698">rRNA processing</keyword>
<evidence type="ECO:0000256" key="8">
    <source>
        <dbReference type="ARBA" id="ARBA00023128"/>
    </source>
</evidence>
<dbReference type="Pfam" id="PF00588">
    <property type="entry name" value="SpoU_methylase"/>
    <property type="match status" value="1"/>
</dbReference>
<evidence type="ECO:0000313" key="12">
    <source>
        <dbReference type="EMBL" id="KAF9755121.1"/>
    </source>
</evidence>
<dbReference type="GO" id="GO:0005739">
    <property type="term" value="C:mitochondrion"/>
    <property type="evidence" value="ECO:0007669"/>
    <property type="project" value="UniProtKB-SubCell"/>
</dbReference>
<proteinExistence type="inferred from homology"/>
<evidence type="ECO:0000256" key="1">
    <source>
        <dbReference type="ARBA" id="ARBA00004173"/>
    </source>
</evidence>
<dbReference type="Gene3D" id="3.30.1330.30">
    <property type="match status" value="1"/>
</dbReference>
<feature type="region of interest" description="Disordered" evidence="10">
    <location>
        <begin position="53"/>
        <end position="118"/>
    </location>
</feature>
<accession>A0A8H7NG93</accession>
<dbReference type="GO" id="GO:0003723">
    <property type="term" value="F:RNA binding"/>
    <property type="evidence" value="ECO:0007669"/>
    <property type="project" value="InterPro"/>
</dbReference>
<feature type="region of interest" description="Disordered" evidence="10">
    <location>
        <begin position="144"/>
        <end position="232"/>
    </location>
</feature>
<evidence type="ECO:0000256" key="10">
    <source>
        <dbReference type="SAM" id="MobiDB-lite"/>
    </source>
</evidence>
<protein>
    <recommendedName>
        <fullName evidence="9">rRNA methyltransferase 1, mitochondrial</fullName>
    </recommendedName>
</protein>
<keyword evidence="4" id="KW-0489">Methyltransferase</keyword>
<evidence type="ECO:0000259" key="11">
    <source>
        <dbReference type="SMART" id="SM00967"/>
    </source>
</evidence>
<evidence type="ECO:0000256" key="2">
    <source>
        <dbReference type="ARBA" id="ARBA00007228"/>
    </source>
</evidence>
<evidence type="ECO:0000313" key="13">
    <source>
        <dbReference type="Proteomes" id="UP000616885"/>
    </source>
</evidence>
<dbReference type="EMBL" id="JADCTT010000003">
    <property type="protein sequence ID" value="KAF9755121.1"/>
    <property type="molecule type" value="Genomic_DNA"/>
</dbReference>
<feature type="domain" description="RNA 2-O ribose methyltransferase substrate binding" evidence="11">
    <location>
        <begin position="257"/>
        <end position="339"/>
    </location>
</feature>
<dbReference type="InterPro" id="IPR001537">
    <property type="entry name" value="SpoU_MeTrfase"/>
</dbReference>
<keyword evidence="5" id="KW-0808">Transferase</keyword>
<gene>
    <name evidence="12" type="ORF">IM811_010562</name>
</gene>
<dbReference type="InterPro" id="IPR047261">
    <property type="entry name" value="MRM1_MeTrfase_dom"/>
</dbReference>